<dbReference type="RefSeq" id="WP_161038961.1">
    <property type="nucleotide sequence ID" value="NZ_WWCM01000005.1"/>
</dbReference>
<organism evidence="1 2">
    <name type="scientific">Duganella qianjiadongensis</name>
    <dbReference type="NCBI Taxonomy" id="2692176"/>
    <lineage>
        <taxon>Bacteria</taxon>
        <taxon>Pseudomonadati</taxon>
        <taxon>Pseudomonadota</taxon>
        <taxon>Betaproteobacteria</taxon>
        <taxon>Burkholderiales</taxon>
        <taxon>Oxalobacteraceae</taxon>
        <taxon>Telluria group</taxon>
        <taxon>Duganella</taxon>
    </lineage>
</organism>
<protein>
    <submittedName>
        <fullName evidence="1">DUF4844 domain-containing protein</fullName>
    </submittedName>
</protein>
<name>A0ABW9VJE3_9BURK</name>
<proteinExistence type="predicted"/>
<reference evidence="1 2" key="1">
    <citation type="submission" date="2019-12" db="EMBL/GenBank/DDBJ databases">
        <title>Novel species isolated from a subtropical stream in China.</title>
        <authorList>
            <person name="Lu H."/>
        </authorList>
    </citation>
    <scope>NUCLEOTIDE SEQUENCE [LARGE SCALE GENOMIC DNA]</scope>
    <source>
        <strain evidence="1 2">CY13W</strain>
    </source>
</reference>
<dbReference type="InterPro" id="IPR032301">
    <property type="entry name" value="DUF4844"/>
</dbReference>
<dbReference type="Pfam" id="PF16133">
    <property type="entry name" value="DUF4844"/>
    <property type="match status" value="1"/>
</dbReference>
<comment type="caution">
    <text evidence="1">The sequence shown here is derived from an EMBL/GenBank/DDBJ whole genome shotgun (WGS) entry which is preliminary data.</text>
</comment>
<dbReference type="EMBL" id="WWCM01000005">
    <property type="protein sequence ID" value="MYM39590.1"/>
    <property type="molecule type" value="Genomic_DNA"/>
</dbReference>
<dbReference type="Proteomes" id="UP000478090">
    <property type="component" value="Unassembled WGS sequence"/>
</dbReference>
<accession>A0ABW9VJE3</accession>
<evidence type="ECO:0000313" key="1">
    <source>
        <dbReference type="EMBL" id="MYM39590.1"/>
    </source>
</evidence>
<dbReference type="Gene3D" id="1.20.1480.40">
    <property type="entry name" value="Uncharacterised protein PF16133, DUF4844"/>
    <property type="match status" value="1"/>
</dbReference>
<keyword evidence="2" id="KW-1185">Reference proteome</keyword>
<dbReference type="InterPro" id="IPR038360">
    <property type="entry name" value="DUF4844_sf"/>
</dbReference>
<gene>
    <name evidence="1" type="ORF">GTP27_09640</name>
</gene>
<evidence type="ECO:0000313" key="2">
    <source>
        <dbReference type="Proteomes" id="UP000478090"/>
    </source>
</evidence>
<sequence length="156" mass="17558">MLIRFFAVFLLFLAAIIAAGVSGLTFRLWPTAIQDRPVALTPAMLQQLRDLQAEHKFTLDTRSFYPGAVNETQRATAQAAVDAAIGRLLSELPQRPQRSTVLAILKQTLAGFALSESEERDQLLIYFGRILETCQIEHASELFNVWRYGFPYGWLA</sequence>